<feature type="region of interest" description="Disordered" evidence="1">
    <location>
        <begin position="65"/>
        <end position="179"/>
    </location>
</feature>
<dbReference type="AlphaFoldDB" id="A0AAP0HWH1"/>
<evidence type="ECO:0000313" key="3">
    <source>
        <dbReference type="Proteomes" id="UP001420932"/>
    </source>
</evidence>
<name>A0AAP0HWH1_9MAGN</name>
<proteinExistence type="predicted"/>
<accession>A0AAP0HWH1</accession>
<feature type="compositionally biased region" description="Low complexity" evidence="1">
    <location>
        <begin position="131"/>
        <end position="144"/>
    </location>
</feature>
<dbReference type="EMBL" id="JBBNAF010000011">
    <property type="protein sequence ID" value="KAK9098745.1"/>
    <property type="molecule type" value="Genomic_DNA"/>
</dbReference>
<protein>
    <submittedName>
        <fullName evidence="2">Uncharacterized protein</fullName>
    </submittedName>
</protein>
<organism evidence="2 3">
    <name type="scientific">Stephania yunnanensis</name>
    <dbReference type="NCBI Taxonomy" id="152371"/>
    <lineage>
        <taxon>Eukaryota</taxon>
        <taxon>Viridiplantae</taxon>
        <taxon>Streptophyta</taxon>
        <taxon>Embryophyta</taxon>
        <taxon>Tracheophyta</taxon>
        <taxon>Spermatophyta</taxon>
        <taxon>Magnoliopsida</taxon>
        <taxon>Ranunculales</taxon>
        <taxon>Menispermaceae</taxon>
        <taxon>Menispermoideae</taxon>
        <taxon>Cissampelideae</taxon>
        <taxon>Stephania</taxon>
    </lineage>
</organism>
<feature type="compositionally biased region" description="Low complexity" evidence="1">
    <location>
        <begin position="152"/>
        <end position="165"/>
    </location>
</feature>
<sequence length="261" mass="27730">MRIAIEIENPLILSRYLSPLIPAAPLSSHSRRLLSPLIAVSSLLSFPPSPLSSHSHRSSLSLTPAVSSLLSPPSPHSSHSRRFLSPLTPASSLSSHSRRSSLLSLPSSPLSSHSRRLLSPLKHSHCRRPDSSPSSSPPLSLSPLPTAPPSNSPSLVPSSDSSSDSSSDEDPDSSTSCPLFSFPSTTLPCSVYTRSSSLKLEEDLEDYAEEVAASAGSVTCSNFLDFLMKLFSVSPFHHGCLSPAWHRPPPVSPASLDDPSL</sequence>
<comment type="caution">
    <text evidence="2">The sequence shown here is derived from an EMBL/GenBank/DDBJ whole genome shotgun (WGS) entry which is preliminary data.</text>
</comment>
<reference evidence="2 3" key="1">
    <citation type="submission" date="2024-01" db="EMBL/GenBank/DDBJ databases">
        <title>Genome assemblies of Stephania.</title>
        <authorList>
            <person name="Yang L."/>
        </authorList>
    </citation>
    <scope>NUCLEOTIDE SEQUENCE [LARGE SCALE GENOMIC DNA]</scope>
    <source>
        <strain evidence="2">YNDBR</strain>
        <tissue evidence="2">Leaf</tissue>
    </source>
</reference>
<evidence type="ECO:0000313" key="2">
    <source>
        <dbReference type="EMBL" id="KAK9098745.1"/>
    </source>
</evidence>
<dbReference type="Proteomes" id="UP001420932">
    <property type="component" value="Unassembled WGS sequence"/>
</dbReference>
<feature type="compositionally biased region" description="Low complexity" evidence="1">
    <location>
        <begin position="83"/>
        <end position="121"/>
    </location>
</feature>
<evidence type="ECO:0000256" key="1">
    <source>
        <dbReference type="SAM" id="MobiDB-lite"/>
    </source>
</evidence>
<gene>
    <name evidence="2" type="ORF">Syun_025790</name>
</gene>
<keyword evidence="3" id="KW-1185">Reference proteome</keyword>